<comment type="caution">
    <text evidence="9">The sequence shown here is derived from an EMBL/GenBank/DDBJ whole genome shotgun (WGS) entry which is preliminary data.</text>
</comment>
<dbReference type="InterPro" id="IPR000403">
    <property type="entry name" value="PI3/4_kinase_cat_dom"/>
</dbReference>
<gene>
    <name evidence="9" type="ORF">ACH5RR_006941</name>
</gene>
<protein>
    <recommendedName>
        <fullName evidence="2">1-phosphatidylinositol 4-kinase</fullName>
        <ecNumber evidence="2">2.7.1.67</ecNumber>
    </recommendedName>
</protein>
<evidence type="ECO:0000313" key="9">
    <source>
        <dbReference type="EMBL" id="KAL3533420.1"/>
    </source>
</evidence>
<evidence type="ECO:0000256" key="2">
    <source>
        <dbReference type="ARBA" id="ARBA00012169"/>
    </source>
</evidence>
<reference evidence="9 10" key="1">
    <citation type="submission" date="2024-11" db="EMBL/GenBank/DDBJ databases">
        <title>A near-complete genome assembly of Cinchona calisaya.</title>
        <authorList>
            <person name="Lian D.C."/>
            <person name="Zhao X.W."/>
            <person name="Wei L."/>
        </authorList>
    </citation>
    <scope>NUCLEOTIDE SEQUENCE [LARGE SCALE GENOMIC DNA]</scope>
    <source>
        <tissue evidence="9">Nenye</tissue>
    </source>
</reference>
<keyword evidence="10" id="KW-1185">Reference proteome</keyword>
<dbReference type="EC" id="2.7.1.67" evidence="2"/>
<keyword evidence="4" id="KW-0547">Nucleotide-binding</keyword>
<dbReference type="Proteomes" id="UP001630127">
    <property type="component" value="Unassembled WGS sequence"/>
</dbReference>
<dbReference type="PANTHER" id="PTHR45800:SF21">
    <property type="entry name" value="PHOSPHATIDYLINOSITOL 4-KINASE GAMMA 8"/>
    <property type="match status" value="1"/>
</dbReference>
<keyword evidence="5" id="KW-0418">Kinase</keyword>
<dbReference type="InterPro" id="IPR044571">
    <property type="entry name" value="P4KG1-8"/>
</dbReference>
<dbReference type="GO" id="GO:0004430">
    <property type="term" value="F:1-phosphatidylinositol 4-kinase activity"/>
    <property type="evidence" value="ECO:0007669"/>
    <property type="project" value="UniProtKB-EC"/>
</dbReference>
<evidence type="ECO:0000313" key="10">
    <source>
        <dbReference type="Proteomes" id="UP001630127"/>
    </source>
</evidence>
<dbReference type="Pfam" id="PF00454">
    <property type="entry name" value="PI3_PI4_kinase"/>
    <property type="match status" value="1"/>
</dbReference>
<evidence type="ECO:0000256" key="5">
    <source>
        <dbReference type="ARBA" id="ARBA00022777"/>
    </source>
</evidence>
<sequence>MDILPGQANLWGSSKKLSLACIIAVQNYTQLFIMNVALNQHHVFKPFGRPPRCKLQSYSQIDYTMLEPMHSSLTKSLKNAPDFSSIHKSISTPCLSISRSLEEEFDTNSRIEIIAGNGAPRVRALVVEVVIAMASGVNPEPVSTGLGGAYFMRSKNGNTIAIAKPIDEEPLAFNNPKGFAGRMLGQPGLKHSIRIGETGFRELAAYVLDHGGFAGVPPTALVRMPQTKFNVNSSESISAPPYKIASLQRFVDHDSDAGDLGPSSFSVSSIHRIGILDIRLLNLDRHAGNILVKKGQDVYSSGVAELVPIDHGFCLPESLDDPYFEWLHWPQALIPFSESEIEYISSLDPFKDAKLLKKMVPSIRESSIRILVICTIFLKHTADFGMCLADIGEMMTRKFHGGQENWSAFENLCMNAKTSLSWRLIDDLSCDQVEEDIEVLQFDDSNDISWYDLHCLQNCPLTGKPTKIPRSSSERLIAKLSNMELLILQEEDSCENDDNNSDEHTTEECEKENESACENHRLSGVLMRSMSFAVPNHSNDNREINLGYMSNKEWELFLEIFHDLLPQFIEERKRMSLSKQRLATSCEF</sequence>
<evidence type="ECO:0000259" key="8">
    <source>
        <dbReference type="PROSITE" id="PS50290"/>
    </source>
</evidence>
<feature type="compositionally biased region" description="Basic and acidic residues" evidence="7">
    <location>
        <begin position="501"/>
        <end position="515"/>
    </location>
</feature>
<keyword evidence="3" id="KW-0808">Transferase</keyword>
<accession>A0ABD3AQI5</accession>
<name>A0ABD3AQI5_9GENT</name>
<feature type="region of interest" description="Disordered" evidence="7">
    <location>
        <begin position="492"/>
        <end position="515"/>
    </location>
</feature>
<organism evidence="9 10">
    <name type="scientific">Cinchona calisaya</name>
    <dbReference type="NCBI Taxonomy" id="153742"/>
    <lineage>
        <taxon>Eukaryota</taxon>
        <taxon>Viridiplantae</taxon>
        <taxon>Streptophyta</taxon>
        <taxon>Embryophyta</taxon>
        <taxon>Tracheophyta</taxon>
        <taxon>Spermatophyta</taxon>
        <taxon>Magnoliopsida</taxon>
        <taxon>eudicotyledons</taxon>
        <taxon>Gunneridae</taxon>
        <taxon>Pentapetalae</taxon>
        <taxon>asterids</taxon>
        <taxon>lamiids</taxon>
        <taxon>Gentianales</taxon>
        <taxon>Rubiaceae</taxon>
        <taxon>Cinchonoideae</taxon>
        <taxon>Cinchoneae</taxon>
        <taxon>Cinchona</taxon>
    </lineage>
</organism>
<dbReference type="GO" id="GO:0005524">
    <property type="term" value="F:ATP binding"/>
    <property type="evidence" value="ECO:0007669"/>
    <property type="project" value="UniProtKB-KW"/>
</dbReference>
<evidence type="ECO:0000256" key="6">
    <source>
        <dbReference type="ARBA" id="ARBA00022840"/>
    </source>
</evidence>
<proteinExistence type="inferred from homology"/>
<dbReference type="AlphaFoldDB" id="A0ABD3AQI5"/>
<dbReference type="EMBL" id="JBJUIK010000003">
    <property type="protein sequence ID" value="KAL3533420.1"/>
    <property type="molecule type" value="Genomic_DNA"/>
</dbReference>
<evidence type="ECO:0000256" key="3">
    <source>
        <dbReference type="ARBA" id="ARBA00022679"/>
    </source>
</evidence>
<evidence type="ECO:0000256" key="7">
    <source>
        <dbReference type="SAM" id="MobiDB-lite"/>
    </source>
</evidence>
<keyword evidence="6" id="KW-0067">ATP-binding</keyword>
<evidence type="ECO:0000256" key="4">
    <source>
        <dbReference type="ARBA" id="ARBA00022741"/>
    </source>
</evidence>
<comment type="similarity">
    <text evidence="1">Belongs to the PI3/PI4-kinase family. Type II PI4K subfamily.</text>
</comment>
<feature type="domain" description="PI3K/PI4K catalytic" evidence="8">
    <location>
        <begin position="136"/>
        <end position="428"/>
    </location>
</feature>
<evidence type="ECO:0000256" key="1">
    <source>
        <dbReference type="ARBA" id="ARBA00008941"/>
    </source>
</evidence>
<dbReference type="PROSITE" id="PS50290">
    <property type="entry name" value="PI3_4_KINASE_3"/>
    <property type="match status" value="1"/>
</dbReference>
<dbReference type="PANTHER" id="PTHR45800">
    <property type="entry name" value="PHOSPHATIDYLINOSITOL 4-KINASE GAMMA"/>
    <property type="match status" value="1"/>
</dbReference>